<gene>
    <name evidence="1" type="ORF">BESB_055290</name>
</gene>
<proteinExistence type="predicted"/>
<sequence length="678" mass="76326">MEDGTIWIMYNHCPEGDEYVMNEEYRKGRVGTYYIGCEAHFVHFDPAAGRQIGNEVVFADFEAYPQQRNQGFFVHGPNDGEHANCIVLGIWAAQCKTTEDVCLCTNDKCGFDTSKNRGCNAGWRGKVGATYCQNEGWLGGVNGTGWSCGTHKKNVGTLNAPVNAGQTPGKLYLVKLTSSGELIYSKEAFYFDGEQNEGTGDFFGKLARFTDPVLKTEVEDWVYGWLFSTNMGNICDYHWGCQGKMYRATDGEVVESRLWCSHCNGRSLGFDDENKNFGFSCGTDGGPGVFFNGQKVTGRGQTENINTSKDNTHRDNHPAVSHFRGDVWLILYRYIATEYDSEPADLRLLQWDTKQKKILFSKVMTETPEVSEGGNHHLEKFGDHTWLMAWSGGGRSYAAEIDAWGNYLGEIVDITDYATWGSQTGWWRWRNGDIGFVGAWDWQPSPYEGERLMMKTPDWNPRKSLNILRITGSYKPGDCIGKFLPVDTKCNKCCEMRERYTVEVTADGGRKCPLEDGYIRTTPCKGGECPKLTPEQAEQAYTEDKQGIDASLGIDGKMDTTAVSWTKWGYGGHTWYKVQLKAPSVVSGVNFFTDKQHQQKFGLSVLFYDSKKELIGRCYINLNNLPSGSDKEEPVDERACTGLQMYGVKTVMFIPTQGFVWDYLYVREIHIFGKPCNC</sequence>
<dbReference type="RefSeq" id="XP_029219887.1">
    <property type="nucleotide sequence ID" value="XM_029363964.1"/>
</dbReference>
<reference evidence="1 2" key="1">
    <citation type="submission" date="2017-09" db="EMBL/GenBank/DDBJ databases">
        <title>Genome sequencing of Besnoitia besnoiti strain Bb-Ger1.</title>
        <authorList>
            <person name="Schares G."/>
            <person name="Venepally P."/>
            <person name="Lorenzi H.A."/>
        </authorList>
    </citation>
    <scope>NUCLEOTIDE SEQUENCE [LARGE SCALE GENOMIC DNA]</scope>
    <source>
        <strain evidence="1 2">Bb-Ger1</strain>
    </source>
</reference>
<evidence type="ECO:0000313" key="2">
    <source>
        <dbReference type="Proteomes" id="UP000224006"/>
    </source>
</evidence>
<evidence type="ECO:0000313" key="1">
    <source>
        <dbReference type="EMBL" id="PFH35878.1"/>
    </source>
</evidence>
<dbReference type="EMBL" id="NWUJ01000004">
    <property type="protein sequence ID" value="PFH35878.1"/>
    <property type="molecule type" value="Genomic_DNA"/>
</dbReference>
<protein>
    <submittedName>
        <fullName evidence="1">Uncharacterized protein</fullName>
    </submittedName>
</protein>
<dbReference type="GeneID" id="40310458"/>
<dbReference type="OrthoDB" id="328113at2759"/>
<name>A0A2A9MBM3_BESBE</name>
<accession>A0A2A9MBM3</accession>
<comment type="caution">
    <text evidence="1">The sequence shown here is derived from an EMBL/GenBank/DDBJ whole genome shotgun (WGS) entry which is preliminary data.</text>
</comment>
<dbReference type="KEGG" id="bbes:BESB_055290"/>
<dbReference type="VEuPathDB" id="ToxoDB:BESB_055290"/>
<dbReference type="AlphaFoldDB" id="A0A2A9MBM3"/>
<organism evidence="1 2">
    <name type="scientific">Besnoitia besnoiti</name>
    <name type="common">Apicomplexan protozoan</name>
    <dbReference type="NCBI Taxonomy" id="94643"/>
    <lineage>
        <taxon>Eukaryota</taxon>
        <taxon>Sar</taxon>
        <taxon>Alveolata</taxon>
        <taxon>Apicomplexa</taxon>
        <taxon>Conoidasida</taxon>
        <taxon>Coccidia</taxon>
        <taxon>Eucoccidiorida</taxon>
        <taxon>Eimeriorina</taxon>
        <taxon>Sarcocystidae</taxon>
        <taxon>Besnoitia</taxon>
    </lineage>
</organism>
<dbReference type="Proteomes" id="UP000224006">
    <property type="component" value="Chromosome IV"/>
</dbReference>
<keyword evidence="2" id="KW-1185">Reference proteome</keyword>